<evidence type="ECO:0000256" key="2">
    <source>
        <dbReference type="ARBA" id="ARBA00022692"/>
    </source>
</evidence>
<dbReference type="GO" id="GO:0005789">
    <property type="term" value="C:endoplasmic reticulum membrane"/>
    <property type="evidence" value="ECO:0007669"/>
    <property type="project" value="UniProtKB-SubCell"/>
</dbReference>
<keyword evidence="9" id="KW-1185">Reference proteome</keyword>
<dbReference type="Gramene" id="QL11p035890:mrna">
    <property type="protein sequence ID" value="QL11p035890:mrna"/>
    <property type="gene ID" value="QL11p035890"/>
</dbReference>
<evidence type="ECO:0000256" key="6">
    <source>
        <dbReference type="SAM" id="Phobius"/>
    </source>
</evidence>
<keyword evidence="2 5" id="KW-0812">Transmembrane</keyword>
<protein>
    <recommendedName>
        <fullName evidence="7">TLC domain-containing protein</fullName>
    </recommendedName>
</protein>
<evidence type="ECO:0000256" key="4">
    <source>
        <dbReference type="ARBA" id="ARBA00023136"/>
    </source>
</evidence>
<feature type="transmembrane region" description="Helical" evidence="6">
    <location>
        <begin position="329"/>
        <end position="351"/>
    </location>
</feature>
<dbReference type="AlphaFoldDB" id="A0A7N2MYM0"/>
<evidence type="ECO:0000313" key="8">
    <source>
        <dbReference type="EnsemblPlants" id="QL11p035890:mrna"/>
    </source>
</evidence>
<evidence type="ECO:0000259" key="7">
    <source>
        <dbReference type="PROSITE" id="PS50922"/>
    </source>
</evidence>
<reference evidence="8 9" key="1">
    <citation type="journal article" date="2016" name="G3 (Bethesda)">
        <title>First Draft Assembly and Annotation of the Genome of a California Endemic Oak Quercus lobata Nee (Fagaceae).</title>
        <authorList>
            <person name="Sork V.L."/>
            <person name="Fitz-Gibbon S.T."/>
            <person name="Puiu D."/>
            <person name="Crepeau M."/>
            <person name="Gugger P.F."/>
            <person name="Sherman R."/>
            <person name="Stevens K."/>
            <person name="Langley C.H."/>
            <person name="Pellegrini M."/>
            <person name="Salzberg S.L."/>
        </authorList>
    </citation>
    <scope>NUCLEOTIDE SEQUENCE [LARGE SCALE GENOMIC DNA]</scope>
    <source>
        <strain evidence="8 9">cv. SW786</strain>
    </source>
</reference>
<dbReference type="InterPro" id="IPR006634">
    <property type="entry name" value="TLC-dom"/>
</dbReference>
<dbReference type="SMART" id="SM00724">
    <property type="entry name" value="TLC"/>
    <property type="match status" value="1"/>
</dbReference>
<feature type="transmembrane region" description="Helical" evidence="6">
    <location>
        <begin position="234"/>
        <end position="253"/>
    </location>
</feature>
<name>A0A7N2MYM0_QUELO</name>
<keyword evidence="3 6" id="KW-1133">Transmembrane helix</keyword>
<dbReference type="InterPro" id="IPR016439">
    <property type="entry name" value="Lag1/Lac1-like"/>
</dbReference>
<evidence type="ECO:0000313" key="9">
    <source>
        <dbReference type="Proteomes" id="UP000594261"/>
    </source>
</evidence>
<feature type="transmembrane region" description="Helical" evidence="6">
    <location>
        <begin position="268"/>
        <end position="288"/>
    </location>
</feature>
<feature type="transmembrane region" description="Helical" evidence="6">
    <location>
        <begin position="12"/>
        <end position="32"/>
    </location>
</feature>
<dbReference type="FunCoup" id="A0A7N2MYM0">
    <property type="interactions" value="3250"/>
</dbReference>
<dbReference type="EMBL" id="LRBV02000011">
    <property type="status" value="NOT_ANNOTATED_CDS"/>
    <property type="molecule type" value="Genomic_DNA"/>
</dbReference>
<evidence type="ECO:0000256" key="1">
    <source>
        <dbReference type="ARBA" id="ARBA00004477"/>
    </source>
</evidence>
<evidence type="ECO:0000256" key="3">
    <source>
        <dbReference type="ARBA" id="ARBA00022989"/>
    </source>
</evidence>
<feature type="transmembrane region" description="Helical" evidence="6">
    <location>
        <begin position="371"/>
        <end position="399"/>
    </location>
</feature>
<reference evidence="8" key="2">
    <citation type="submission" date="2021-01" db="UniProtKB">
        <authorList>
            <consortium name="EnsemblPlants"/>
        </authorList>
    </citation>
    <scope>IDENTIFICATION</scope>
</reference>
<organism evidence="8 9">
    <name type="scientific">Quercus lobata</name>
    <name type="common">Valley oak</name>
    <dbReference type="NCBI Taxonomy" id="97700"/>
    <lineage>
        <taxon>Eukaryota</taxon>
        <taxon>Viridiplantae</taxon>
        <taxon>Streptophyta</taxon>
        <taxon>Embryophyta</taxon>
        <taxon>Tracheophyta</taxon>
        <taxon>Spermatophyta</taxon>
        <taxon>Magnoliopsida</taxon>
        <taxon>eudicotyledons</taxon>
        <taxon>Gunneridae</taxon>
        <taxon>Pentapetalae</taxon>
        <taxon>rosids</taxon>
        <taxon>fabids</taxon>
        <taxon>Fagales</taxon>
        <taxon>Fagaceae</taxon>
        <taxon>Quercus</taxon>
    </lineage>
</organism>
<dbReference type="PANTHER" id="PTHR12560">
    <property type="entry name" value="LONGEVITY ASSURANCE FACTOR 1 LAG1"/>
    <property type="match status" value="1"/>
</dbReference>
<dbReference type="GO" id="GO:0050291">
    <property type="term" value="F:sphingosine N-acyltransferase activity"/>
    <property type="evidence" value="ECO:0007669"/>
    <property type="project" value="InterPro"/>
</dbReference>
<dbReference type="GO" id="GO:0046513">
    <property type="term" value="P:ceramide biosynthetic process"/>
    <property type="evidence" value="ECO:0007669"/>
    <property type="project" value="InterPro"/>
</dbReference>
<dbReference type="PROSITE" id="PS50922">
    <property type="entry name" value="TLC"/>
    <property type="match status" value="1"/>
</dbReference>
<feature type="domain" description="TLC" evidence="7">
    <location>
        <begin position="158"/>
        <end position="403"/>
    </location>
</feature>
<dbReference type="PANTHER" id="PTHR12560:SF0">
    <property type="entry name" value="LD18904P"/>
    <property type="match status" value="1"/>
</dbReference>
<comment type="subcellular location">
    <subcellularLocation>
        <location evidence="1">Endoplasmic reticulum membrane</location>
        <topology evidence="1">Multi-pass membrane protein</topology>
    </subcellularLocation>
</comment>
<accession>A0A7N2MYM0</accession>
<evidence type="ECO:0000256" key="5">
    <source>
        <dbReference type="PROSITE-ProRule" id="PRU00205"/>
    </source>
</evidence>
<keyword evidence="4 5" id="KW-0472">Membrane</keyword>
<dbReference type="EnsemblPlants" id="QL11p035890:mrna">
    <property type="protein sequence ID" value="QL11p035890:mrna"/>
    <property type="gene ID" value="QL11p035890"/>
</dbReference>
<dbReference type="Pfam" id="PF03798">
    <property type="entry name" value="TRAM_LAG1_CLN8"/>
    <property type="match status" value="2"/>
</dbReference>
<proteinExistence type="predicted"/>
<dbReference type="Proteomes" id="UP000594261">
    <property type="component" value="Chromosome 11"/>
</dbReference>
<dbReference type="InParanoid" id="A0A7N2MYM0"/>
<sequence>MDSIWSNGVEPVSSFLVAIYFAIGFLAARFFLDKFIFRLSLLSSIRIELDTAFVIRLGDKFFFPEQLGVKGIQPLSYKALGLTVEILAAIHLKEWLFTLVISASVVALEIFREFSLQHECSVAEIFHYMPCNKLSIWLLRYNGAVPLKIDDAARSKIVKCSESIWKLAYYATVEACVLKITHSEPWFRDTKEYFRGWPNQELTLPLKLYYMCQCGFYTYSIAALLTWETRRKDFSVMMSHHVITVALIGYSYITRTLRPWLDSFTNTLAEAVSPSFFIAIVCHSVLYCDRPAKFFRIGSIILALHDASDVFMEAAKVFKYSEKELGASVFFGFFAISWLILRLIFFPFWVINATSYDLIKFLDLSKAYHTLLYYAFNTMLLMLLVFHIYWWVLICAMVWRLLKNRGKVGEDIRSDSEDDE</sequence>